<keyword evidence="2" id="KW-1185">Reference proteome</keyword>
<proteinExistence type="predicted"/>
<evidence type="ECO:0000313" key="2">
    <source>
        <dbReference type="Proteomes" id="UP000324222"/>
    </source>
</evidence>
<dbReference type="EMBL" id="VSRR010032478">
    <property type="protein sequence ID" value="MPC71195.1"/>
    <property type="molecule type" value="Genomic_DNA"/>
</dbReference>
<dbReference type="Proteomes" id="UP000324222">
    <property type="component" value="Unassembled WGS sequence"/>
</dbReference>
<reference evidence="1 2" key="1">
    <citation type="submission" date="2019-05" db="EMBL/GenBank/DDBJ databases">
        <title>Another draft genome of Portunus trituberculatus and its Hox gene families provides insights of decapod evolution.</title>
        <authorList>
            <person name="Jeong J.-H."/>
            <person name="Song I."/>
            <person name="Kim S."/>
            <person name="Choi T."/>
            <person name="Kim D."/>
            <person name="Ryu S."/>
            <person name="Kim W."/>
        </authorList>
    </citation>
    <scope>NUCLEOTIDE SEQUENCE [LARGE SCALE GENOMIC DNA]</scope>
    <source>
        <tissue evidence="1">Muscle</tissue>
    </source>
</reference>
<accession>A0A5B7HNG4</accession>
<gene>
    <name evidence="1" type="ORF">E2C01_065467</name>
</gene>
<protein>
    <submittedName>
        <fullName evidence="1">Uncharacterized protein</fullName>
    </submittedName>
</protein>
<sequence>MRTRTPGENTGHGQHTPACPSLSTPWGYRLLAAASLPIVQSPRRLLRSLACPPLLTEPTPLHHCPPPFCKHAALLLFLPSPRSTSM</sequence>
<name>A0A5B7HNG4_PORTR</name>
<evidence type="ECO:0000313" key="1">
    <source>
        <dbReference type="EMBL" id="MPC71195.1"/>
    </source>
</evidence>
<dbReference type="AlphaFoldDB" id="A0A5B7HNG4"/>
<comment type="caution">
    <text evidence="1">The sequence shown here is derived from an EMBL/GenBank/DDBJ whole genome shotgun (WGS) entry which is preliminary data.</text>
</comment>
<organism evidence="1 2">
    <name type="scientific">Portunus trituberculatus</name>
    <name type="common">Swimming crab</name>
    <name type="synonym">Neptunus trituberculatus</name>
    <dbReference type="NCBI Taxonomy" id="210409"/>
    <lineage>
        <taxon>Eukaryota</taxon>
        <taxon>Metazoa</taxon>
        <taxon>Ecdysozoa</taxon>
        <taxon>Arthropoda</taxon>
        <taxon>Crustacea</taxon>
        <taxon>Multicrustacea</taxon>
        <taxon>Malacostraca</taxon>
        <taxon>Eumalacostraca</taxon>
        <taxon>Eucarida</taxon>
        <taxon>Decapoda</taxon>
        <taxon>Pleocyemata</taxon>
        <taxon>Brachyura</taxon>
        <taxon>Eubrachyura</taxon>
        <taxon>Portunoidea</taxon>
        <taxon>Portunidae</taxon>
        <taxon>Portuninae</taxon>
        <taxon>Portunus</taxon>
    </lineage>
</organism>